<evidence type="ECO:0000256" key="5">
    <source>
        <dbReference type="HAMAP-Rule" id="MF_03043"/>
    </source>
</evidence>
<evidence type="ECO:0000259" key="7">
    <source>
        <dbReference type="Pfam" id="PF01702"/>
    </source>
</evidence>
<dbReference type="Pfam" id="PF01702">
    <property type="entry name" value="TGT"/>
    <property type="match status" value="1"/>
</dbReference>
<evidence type="ECO:0000256" key="6">
    <source>
        <dbReference type="SAM" id="Coils"/>
    </source>
</evidence>
<feature type="binding site" evidence="5">
    <location>
        <position position="343"/>
    </location>
    <ligand>
        <name>Zn(2+)</name>
        <dbReference type="ChEBI" id="CHEBI:29105"/>
    </ligand>
</feature>
<dbReference type="InterPro" id="IPR028592">
    <property type="entry name" value="QTRTD1"/>
</dbReference>
<comment type="subcellular location">
    <subcellularLocation>
        <location evidence="5">Cytoplasm</location>
    </subcellularLocation>
</comment>
<dbReference type="GO" id="GO:0046872">
    <property type="term" value="F:metal ion binding"/>
    <property type="evidence" value="ECO:0007669"/>
    <property type="project" value="UniProtKB-KW"/>
</dbReference>
<comment type="cofactor">
    <cofactor evidence="5">
        <name>Zn(2+)</name>
        <dbReference type="ChEBI" id="CHEBI:29105"/>
    </cofactor>
    <text evidence="5">Binds 1 zinc ion per subunit.</text>
</comment>
<dbReference type="NCBIfam" id="TIGR00449">
    <property type="entry name" value="tgt_general"/>
    <property type="match status" value="1"/>
</dbReference>
<keyword evidence="4 5" id="KW-0862">Zinc</keyword>
<protein>
    <recommendedName>
        <fullName evidence="5">Queuine tRNA-ribosyltransferase accessory subunit 2</fullName>
    </recommendedName>
    <alternativeName>
        <fullName evidence="5">Queuine tRNA-ribosyltransferase domain-containing protein 1</fullName>
    </alternativeName>
</protein>
<evidence type="ECO:0000256" key="3">
    <source>
        <dbReference type="ARBA" id="ARBA00022723"/>
    </source>
</evidence>
<evidence type="ECO:0000256" key="2">
    <source>
        <dbReference type="ARBA" id="ARBA00022694"/>
    </source>
</evidence>
<organism evidence="8 9">
    <name type="scientific">Pythium insidiosum</name>
    <name type="common">Pythiosis disease agent</name>
    <dbReference type="NCBI Taxonomy" id="114742"/>
    <lineage>
        <taxon>Eukaryota</taxon>
        <taxon>Sar</taxon>
        <taxon>Stramenopiles</taxon>
        <taxon>Oomycota</taxon>
        <taxon>Peronosporomycetes</taxon>
        <taxon>Pythiales</taxon>
        <taxon>Pythiaceae</taxon>
        <taxon>Pythium</taxon>
    </lineage>
</organism>
<feature type="binding site" evidence="5">
    <location>
        <position position="346"/>
    </location>
    <ligand>
        <name>Zn(2+)</name>
        <dbReference type="ChEBI" id="CHEBI:29105"/>
    </ligand>
</feature>
<dbReference type="HAMAP" id="MF_03043">
    <property type="entry name" value="QTRT2"/>
    <property type="match status" value="1"/>
</dbReference>
<comment type="caution">
    <text evidence="8">The sequence shown here is derived from an EMBL/GenBank/DDBJ whole genome shotgun (WGS) entry which is preliminary data.</text>
</comment>
<name>A0AAD5MA05_PYTIN</name>
<keyword evidence="9" id="KW-1185">Reference proteome</keyword>
<keyword evidence="1 5" id="KW-0963">Cytoplasm</keyword>
<dbReference type="GO" id="GO:0006400">
    <property type="term" value="P:tRNA modification"/>
    <property type="evidence" value="ECO:0007669"/>
    <property type="project" value="InterPro"/>
</dbReference>
<proteinExistence type="inferred from homology"/>
<sequence>MDRVLRATAASMSARFTSQESPELLAQGTRALFRTGTLFRDVPTPCYITPTIVGTVPHVTPDNLHKLPELKAQVVDFADIHPVLGFLKQKQIALRDFMQLHDMPLVLSARDYINASNPPSSKAGFAIATSKGRHTVTPDELMDAADQLQAELVVPLADEVACSFGKNRHRAAMQATLDWLDQCLASKRASHDAAVCGVIVGGADERMRRYMTEETVKRDVHALLLSGLDSCEDAAQRQVLIDAVVETAQASSTPGAATLPRVLTGIGHPLDVVSAVASGIDAIVSPFPQTVTHAHSALIFWMGSETDDERVRASERERSGSVLHLREKRFEKDFGPVLADCQCYTCRHFTRAYIHHLLNVREMLGDTLLYLHNAHHYFQFFRTMRERIASGSFLPFVEAFRAKYEERESTAPALPVPLAIAERQEKKDAEKAERIEKRVAQAAEAAAAAKAKAKAEAAAARGEECDHPLH</sequence>
<keyword evidence="3 5" id="KW-0479">Metal-binding</keyword>
<dbReference type="Proteomes" id="UP001209570">
    <property type="component" value="Unassembled WGS sequence"/>
</dbReference>
<dbReference type="AlphaFoldDB" id="A0AAD5MA05"/>
<dbReference type="GO" id="GO:0005737">
    <property type="term" value="C:cytoplasm"/>
    <property type="evidence" value="ECO:0007669"/>
    <property type="project" value="UniProtKB-SubCell"/>
</dbReference>
<feature type="domain" description="tRNA-guanine(15) transglycosylase-like" evidence="7">
    <location>
        <begin position="41"/>
        <end position="405"/>
    </location>
</feature>
<gene>
    <name evidence="8" type="ORF">P43SY_002513</name>
</gene>
<dbReference type="PANTHER" id="PTHR46064:SF1">
    <property type="entry name" value="QUEUINE TRNA-RIBOSYLTRANSFERASE ACCESSORY SUBUNIT 2"/>
    <property type="match status" value="1"/>
</dbReference>
<feature type="binding site" evidence="5">
    <location>
        <position position="341"/>
    </location>
    <ligand>
        <name>Zn(2+)</name>
        <dbReference type="ChEBI" id="CHEBI:29105"/>
    </ligand>
</feature>
<evidence type="ECO:0000256" key="1">
    <source>
        <dbReference type="ARBA" id="ARBA00022490"/>
    </source>
</evidence>
<dbReference type="EMBL" id="JAKCXM010000001">
    <property type="protein sequence ID" value="KAJ0410181.1"/>
    <property type="molecule type" value="Genomic_DNA"/>
</dbReference>
<comment type="subunit">
    <text evidence="5">Heterodimer of a catalytic subunit and an accessory subunit.</text>
</comment>
<feature type="binding site" evidence="5">
    <location>
        <position position="372"/>
    </location>
    <ligand>
        <name>Zn(2+)</name>
        <dbReference type="ChEBI" id="CHEBI:29105"/>
    </ligand>
</feature>
<keyword evidence="2 5" id="KW-0819">tRNA processing</keyword>
<dbReference type="InterPro" id="IPR036511">
    <property type="entry name" value="TGT-like_sf"/>
</dbReference>
<dbReference type="PANTHER" id="PTHR46064">
    <property type="entry name" value="QUEUINE TRNA-RIBOSYLTRANSFERASE ACCESSORY SUBUNIT 2"/>
    <property type="match status" value="1"/>
</dbReference>
<dbReference type="InterPro" id="IPR050852">
    <property type="entry name" value="Queuine_tRNA-ribosyltrfase"/>
</dbReference>
<evidence type="ECO:0000313" key="9">
    <source>
        <dbReference type="Proteomes" id="UP001209570"/>
    </source>
</evidence>
<evidence type="ECO:0000256" key="4">
    <source>
        <dbReference type="ARBA" id="ARBA00022833"/>
    </source>
</evidence>
<accession>A0AAD5MA05</accession>
<dbReference type="SUPFAM" id="SSF51713">
    <property type="entry name" value="tRNA-guanine transglycosylase"/>
    <property type="match status" value="1"/>
</dbReference>
<keyword evidence="6" id="KW-0175">Coiled coil</keyword>
<dbReference type="GO" id="GO:0008479">
    <property type="term" value="F:tRNA-guanosine(34) queuine transglycosylase activity"/>
    <property type="evidence" value="ECO:0007669"/>
    <property type="project" value="UniProtKB-UniRule"/>
</dbReference>
<evidence type="ECO:0000313" key="8">
    <source>
        <dbReference type="EMBL" id="KAJ0410181.1"/>
    </source>
</evidence>
<reference evidence="8" key="1">
    <citation type="submission" date="2021-12" db="EMBL/GenBank/DDBJ databases">
        <title>Prjna785345.</title>
        <authorList>
            <person name="Rujirawat T."/>
            <person name="Krajaejun T."/>
        </authorList>
    </citation>
    <scope>NUCLEOTIDE SEQUENCE</scope>
    <source>
        <strain evidence="8">Pi057C3</strain>
    </source>
</reference>
<dbReference type="InterPro" id="IPR002616">
    <property type="entry name" value="tRNA_ribo_trans-like"/>
</dbReference>
<dbReference type="Gene3D" id="3.20.20.105">
    <property type="entry name" value="Queuine tRNA-ribosyltransferase-like"/>
    <property type="match status" value="1"/>
</dbReference>
<feature type="coiled-coil region" evidence="6">
    <location>
        <begin position="418"/>
        <end position="463"/>
    </location>
</feature>
<comment type="similarity">
    <text evidence="5">Belongs to the queuine tRNA-ribosyltransferase family. QTRT2 subfamily.</text>
</comment>
<comment type="function">
    <text evidence="5">Non-catalytic subunit of the queuine tRNA-ribosyltransferase (TGT) that catalyzes the base-exchange of a guanine (G) residue with queuine (Q) at position 34 (anticodon wobble position) in tRNAs with GU(N) anticodons (tRNA-Asp, -Asn, -His and -Tyr), resulting in the hypermodified nucleoside queuosine (7-(((4,5-cis-dihydroxy-2-cyclopenten-1-yl)amino)methyl)-7-deazaguanosine).</text>
</comment>